<keyword evidence="2" id="KW-0808">Transferase</keyword>
<dbReference type="OrthoDB" id="9795789at2"/>
<evidence type="ECO:0000256" key="1">
    <source>
        <dbReference type="ARBA" id="ARBA00010688"/>
    </source>
</evidence>
<evidence type="ECO:0000256" key="2">
    <source>
        <dbReference type="ARBA" id="ARBA00022679"/>
    </source>
</evidence>
<evidence type="ECO:0000313" key="6">
    <source>
        <dbReference type="Proteomes" id="UP000315949"/>
    </source>
</evidence>
<reference evidence="5 6" key="1">
    <citation type="submission" date="2019-07" db="EMBL/GenBank/DDBJ databases">
        <title>Luteimonas sp. YD-1 nov., isolated from acidic soil.</title>
        <authorList>
            <person name="Zhou J."/>
        </authorList>
    </citation>
    <scope>NUCLEOTIDE SEQUENCE [LARGE SCALE GENOMIC DNA]</scope>
    <source>
        <strain evidence="5 6">YD-1</strain>
    </source>
</reference>
<dbReference type="InterPro" id="IPR050306">
    <property type="entry name" value="PfkB_Carbo_kinase"/>
</dbReference>
<dbReference type="InterPro" id="IPR029056">
    <property type="entry name" value="Ribokinase-like"/>
</dbReference>
<organism evidence="5 6">
    <name type="scientific">Luteimonas wenzhouensis</name>
    <dbReference type="NCBI Taxonomy" id="2599615"/>
    <lineage>
        <taxon>Bacteria</taxon>
        <taxon>Pseudomonadati</taxon>
        <taxon>Pseudomonadota</taxon>
        <taxon>Gammaproteobacteria</taxon>
        <taxon>Lysobacterales</taxon>
        <taxon>Lysobacteraceae</taxon>
        <taxon>Luteimonas</taxon>
    </lineage>
</organism>
<accession>A0A5C5TUX6</accession>
<dbReference type="AlphaFoldDB" id="A0A5C5TUX6"/>
<feature type="domain" description="Carbohydrate kinase PfkB" evidence="4">
    <location>
        <begin position="18"/>
        <end position="261"/>
    </location>
</feature>
<keyword evidence="6" id="KW-1185">Reference proteome</keyword>
<evidence type="ECO:0000313" key="5">
    <source>
        <dbReference type="EMBL" id="TWT17035.1"/>
    </source>
</evidence>
<dbReference type="GO" id="GO:0016301">
    <property type="term" value="F:kinase activity"/>
    <property type="evidence" value="ECO:0007669"/>
    <property type="project" value="UniProtKB-KW"/>
</dbReference>
<dbReference type="SUPFAM" id="SSF53613">
    <property type="entry name" value="Ribokinase-like"/>
    <property type="match status" value="1"/>
</dbReference>
<comment type="similarity">
    <text evidence="1">Belongs to the carbohydrate kinase PfkB family.</text>
</comment>
<dbReference type="PANTHER" id="PTHR43085">
    <property type="entry name" value="HEXOKINASE FAMILY MEMBER"/>
    <property type="match status" value="1"/>
</dbReference>
<sequence length="284" mass="30079">MASHHRILGIGDNTVDTYVSARVQYPGGNAVNVAALARRLGARSAYLGCVGEDAGGRLVLDALRAEDVDVSRVRVRPGENARAFVSHDRGDRRFLGSHPGVRAQYRLSDADFDYVAGFDLVHTSVYSDLGPELPRLAAAARQLSFDCSDRWDDALLGQVAGAMDVLFLSAAHLREEDCRALLERCIGHGARCAVATRGAAGALAADAGGGVHRQDVFPAEVVDTLGAGDGFITAFLLARLDGRPLPDCLQAGARFAAQVCGWQGGFGHGRPWDGDGGHHLERAP</sequence>
<dbReference type="InterPro" id="IPR011611">
    <property type="entry name" value="PfkB_dom"/>
</dbReference>
<evidence type="ECO:0000256" key="3">
    <source>
        <dbReference type="ARBA" id="ARBA00022777"/>
    </source>
</evidence>
<evidence type="ECO:0000259" key="4">
    <source>
        <dbReference type="Pfam" id="PF00294"/>
    </source>
</evidence>
<dbReference type="Proteomes" id="UP000315949">
    <property type="component" value="Unassembled WGS sequence"/>
</dbReference>
<dbReference type="Gene3D" id="3.40.1190.20">
    <property type="match status" value="1"/>
</dbReference>
<comment type="caution">
    <text evidence="5">The sequence shown here is derived from an EMBL/GenBank/DDBJ whole genome shotgun (WGS) entry which is preliminary data.</text>
</comment>
<keyword evidence="3" id="KW-0418">Kinase</keyword>
<dbReference type="EMBL" id="VOHE01000010">
    <property type="protein sequence ID" value="TWT17035.1"/>
    <property type="molecule type" value="Genomic_DNA"/>
</dbReference>
<dbReference type="PANTHER" id="PTHR43085:SF41">
    <property type="entry name" value="FRUCTOSELYSINE 6-KINASE"/>
    <property type="match status" value="1"/>
</dbReference>
<dbReference type="RefSeq" id="WP_146313550.1">
    <property type="nucleotide sequence ID" value="NZ_VOHE01000010.1"/>
</dbReference>
<dbReference type="Pfam" id="PF00294">
    <property type="entry name" value="PfkB"/>
    <property type="match status" value="1"/>
</dbReference>
<name>A0A5C5TUX6_9GAMM</name>
<proteinExistence type="inferred from homology"/>
<protein>
    <recommendedName>
        <fullName evidence="4">Carbohydrate kinase PfkB domain-containing protein</fullName>
    </recommendedName>
</protein>
<gene>
    <name evidence="5" type="ORF">FQY79_14205</name>
</gene>